<keyword evidence="7 10" id="KW-0106">Calcium</keyword>
<proteinExistence type="inferred from homology"/>
<evidence type="ECO:0000256" key="2">
    <source>
        <dbReference type="ARBA" id="ARBA00005220"/>
    </source>
</evidence>
<keyword evidence="6" id="KW-0732">Signal</keyword>
<evidence type="ECO:0000256" key="4">
    <source>
        <dbReference type="ARBA" id="ARBA00012272"/>
    </source>
</evidence>
<evidence type="ECO:0000256" key="6">
    <source>
        <dbReference type="ARBA" id="ARBA00022729"/>
    </source>
</evidence>
<evidence type="ECO:0000313" key="12">
    <source>
        <dbReference type="EMBL" id="GAA0174622.1"/>
    </source>
</evidence>
<keyword evidence="13" id="KW-1185">Reference proteome</keyword>
<dbReference type="Pfam" id="PF04431">
    <property type="entry name" value="Pec_lyase_N"/>
    <property type="match status" value="1"/>
</dbReference>
<keyword evidence="5 10" id="KW-0479">Metal-binding</keyword>
<keyword evidence="9 10" id="KW-0456">Lyase</keyword>
<gene>
    <name evidence="12" type="ORF">LIER_27974</name>
</gene>
<protein>
    <recommendedName>
        <fullName evidence="4 10">Pectate lyase</fullName>
        <ecNumber evidence="4 10">4.2.2.2</ecNumber>
    </recommendedName>
</protein>
<comment type="pathway">
    <text evidence="2 10">Glycan metabolism; pectin degradation; 2-dehydro-3-deoxy-D-gluconate from pectin: step 2/5.</text>
</comment>
<keyword evidence="8" id="KW-0325">Glycoprotein</keyword>
<dbReference type="PANTHER" id="PTHR31683">
    <property type="entry name" value="PECTATE LYASE 18-RELATED"/>
    <property type="match status" value="1"/>
</dbReference>
<comment type="catalytic activity">
    <reaction evidence="1 10">
        <text>Eliminative cleavage of (1-&gt;4)-alpha-D-galacturonan to give oligosaccharides with 4-deoxy-alpha-D-galact-4-enuronosyl groups at their non-reducing ends.</text>
        <dbReference type="EC" id="4.2.2.2"/>
    </reaction>
</comment>
<dbReference type="SUPFAM" id="SSF51126">
    <property type="entry name" value="Pectin lyase-like"/>
    <property type="match status" value="1"/>
</dbReference>
<dbReference type="Pfam" id="PF00544">
    <property type="entry name" value="Pectate_lyase_4"/>
    <property type="match status" value="1"/>
</dbReference>
<organism evidence="12 13">
    <name type="scientific">Lithospermum erythrorhizon</name>
    <name type="common">Purple gromwell</name>
    <name type="synonym">Lithospermum officinale var. erythrorhizon</name>
    <dbReference type="NCBI Taxonomy" id="34254"/>
    <lineage>
        <taxon>Eukaryota</taxon>
        <taxon>Viridiplantae</taxon>
        <taxon>Streptophyta</taxon>
        <taxon>Embryophyta</taxon>
        <taxon>Tracheophyta</taxon>
        <taxon>Spermatophyta</taxon>
        <taxon>Magnoliopsida</taxon>
        <taxon>eudicotyledons</taxon>
        <taxon>Gunneridae</taxon>
        <taxon>Pentapetalae</taxon>
        <taxon>asterids</taxon>
        <taxon>lamiids</taxon>
        <taxon>Boraginales</taxon>
        <taxon>Boraginaceae</taxon>
        <taxon>Boraginoideae</taxon>
        <taxon>Lithospermeae</taxon>
        <taxon>Lithospermum</taxon>
    </lineage>
</organism>
<dbReference type="InterPro" id="IPR018082">
    <property type="entry name" value="AmbAllergen"/>
</dbReference>
<feature type="domain" description="Pectate lyase" evidence="11">
    <location>
        <begin position="165"/>
        <end position="362"/>
    </location>
</feature>
<dbReference type="InterPro" id="IPR002022">
    <property type="entry name" value="Pec_lyase"/>
</dbReference>
<name>A0AAV3RE05_LITER</name>
<dbReference type="SMART" id="SM00656">
    <property type="entry name" value="Amb_all"/>
    <property type="match status" value="1"/>
</dbReference>
<evidence type="ECO:0000256" key="3">
    <source>
        <dbReference type="ARBA" id="ARBA00010980"/>
    </source>
</evidence>
<comment type="similarity">
    <text evidence="3 10">Belongs to the polysaccharide lyase 1 family.</text>
</comment>
<dbReference type="InterPro" id="IPR012334">
    <property type="entry name" value="Pectin_lyas_fold"/>
</dbReference>
<evidence type="ECO:0000259" key="11">
    <source>
        <dbReference type="SMART" id="SM00656"/>
    </source>
</evidence>
<evidence type="ECO:0000256" key="8">
    <source>
        <dbReference type="ARBA" id="ARBA00023180"/>
    </source>
</evidence>
<dbReference type="EMBL" id="BAABME010009151">
    <property type="protein sequence ID" value="GAA0174622.1"/>
    <property type="molecule type" value="Genomic_DNA"/>
</dbReference>
<accession>A0AAV3RE05</accession>
<evidence type="ECO:0000256" key="5">
    <source>
        <dbReference type="ARBA" id="ARBA00022723"/>
    </source>
</evidence>
<dbReference type="InterPro" id="IPR011050">
    <property type="entry name" value="Pectin_lyase_fold/virulence"/>
</dbReference>
<dbReference type="PANTHER" id="PTHR31683:SF184">
    <property type="entry name" value="PECTATE LYASE"/>
    <property type="match status" value="1"/>
</dbReference>
<dbReference type="Gene3D" id="2.160.20.10">
    <property type="entry name" value="Single-stranded right-handed beta-helix, Pectin lyase-like"/>
    <property type="match status" value="1"/>
</dbReference>
<evidence type="ECO:0000256" key="9">
    <source>
        <dbReference type="ARBA" id="ARBA00023239"/>
    </source>
</evidence>
<dbReference type="GO" id="GO:0046872">
    <property type="term" value="F:metal ion binding"/>
    <property type="evidence" value="ECO:0007669"/>
    <property type="project" value="UniProtKB-KW"/>
</dbReference>
<reference evidence="12 13" key="1">
    <citation type="submission" date="2024-01" db="EMBL/GenBank/DDBJ databases">
        <title>The complete chloroplast genome sequence of Lithospermum erythrorhizon: insights into the phylogenetic relationship among Boraginaceae species and the maternal lineages of purple gromwells.</title>
        <authorList>
            <person name="Okada T."/>
            <person name="Watanabe K."/>
        </authorList>
    </citation>
    <scope>NUCLEOTIDE SEQUENCE [LARGE SCALE GENOMIC DNA]</scope>
</reference>
<dbReference type="GO" id="GO:0030570">
    <property type="term" value="F:pectate lyase activity"/>
    <property type="evidence" value="ECO:0007669"/>
    <property type="project" value="UniProtKB-EC"/>
</dbReference>
<dbReference type="EC" id="4.2.2.2" evidence="4 10"/>
<sequence>MELKNRNCILLVCIPIIIFVARIPSLHANYAKFDEIVEKRAESSLVAALQAYKPDPVAVTSEFTKEVEESIKGVKNGGRRELAEGQCLSTNPIDSCWRCDPKWAANRKKLADCAKGFGHGTTGGKDGKFYIVTDPSDDNVVDPKPGTLRHAVIQEEPLWIIFRNSMTIKLSQELIFNSNKTIDGRGKEVRVAYGAGFTIQFVQNVIIHGIRIHDIKPASGGMIRDSLDHLGIRTTSDGDAISMFGSSNIWIDHVSLARCSDGLIDAIMASTAITISNCKFNHHNDVMLLGGSDGYGEDSIMQVTVAFNRFGRGCVQRMPRCRYGFAHIVNNDYSQWKKYAIGGSAQPTIVSQGNRFKASDDINLKEVTHRDYSEESEWKNWQWTSEGDLFLNGAFFVPSGSPLKQTPFSKNTTLEYKPGSFVGTLTRYAGALSCSIKQAC</sequence>
<dbReference type="Proteomes" id="UP001454036">
    <property type="component" value="Unassembled WGS sequence"/>
</dbReference>
<evidence type="ECO:0000256" key="7">
    <source>
        <dbReference type="ARBA" id="ARBA00022837"/>
    </source>
</evidence>
<evidence type="ECO:0000256" key="10">
    <source>
        <dbReference type="RuleBase" id="RU361123"/>
    </source>
</evidence>
<dbReference type="AlphaFoldDB" id="A0AAV3RE05"/>
<dbReference type="InterPro" id="IPR045032">
    <property type="entry name" value="PEL"/>
</dbReference>
<dbReference type="PRINTS" id="PR00807">
    <property type="entry name" value="AMBALLERGEN"/>
</dbReference>
<comment type="caution">
    <text evidence="12">The sequence shown here is derived from an EMBL/GenBank/DDBJ whole genome shotgun (WGS) entry which is preliminary data.</text>
</comment>
<evidence type="ECO:0000313" key="13">
    <source>
        <dbReference type="Proteomes" id="UP001454036"/>
    </source>
</evidence>
<comment type="cofactor">
    <cofactor evidence="10">
        <name>Ca(2+)</name>
        <dbReference type="ChEBI" id="CHEBI:29108"/>
    </cofactor>
    <text evidence="10">Binds 1 Ca(2+) ion. Required for its activity.</text>
</comment>
<dbReference type="InterPro" id="IPR007524">
    <property type="entry name" value="Pec_lyase_N"/>
</dbReference>
<evidence type="ECO:0000256" key="1">
    <source>
        <dbReference type="ARBA" id="ARBA00000695"/>
    </source>
</evidence>